<name>A0A8J8GM48_9EURY</name>
<dbReference type="PROSITE" id="PS51257">
    <property type="entry name" value="PROKAR_LIPOPROTEIN"/>
    <property type="match status" value="1"/>
</dbReference>
<organism evidence="1 2">
    <name type="scientific">Haloterrigena gelatinilytica</name>
    <dbReference type="NCBI Taxonomy" id="2741724"/>
    <lineage>
        <taxon>Archaea</taxon>
        <taxon>Methanobacteriati</taxon>
        <taxon>Methanobacteriota</taxon>
        <taxon>Stenosarchaea group</taxon>
        <taxon>Halobacteria</taxon>
        <taxon>Halobacteriales</taxon>
        <taxon>Natrialbaceae</taxon>
        <taxon>Haloterrigena</taxon>
    </lineage>
</organism>
<dbReference type="InterPro" id="IPR029046">
    <property type="entry name" value="LolA/LolB/LppX"/>
</dbReference>
<comment type="caution">
    <text evidence="1">The sequence shown here is derived from an EMBL/GenBank/DDBJ whole genome shotgun (WGS) entry which is preliminary data.</text>
</comment>
<dbReference type="InterPro" id="IPR052944">
    <property type="entry name" value="Sporulation_related"/>
</dbReference>
<reference evidence="1" key="1">
    <citation type="submission" date="2020-06" db="EMBL/GenBank/DDBJ databases">
        <title>Haloterrigena sp. nov., an extremely halophilic archaeon isolated from a saline sediment.</title>
        <authorList>
            <person name="Liu B.-B."/>
        </authorList>
    </citation>
    <scope>NUCLEOTIDE SEQUENCE</scope>
    <source>
        <strain evidence="1">SYSU A121-1</strain>
    </source>
</reference>
<evidence type="ECO:0000313" key="2">
    <source>
        <dbReference type="Proteomes" id="UP000728647"/>
    </source>
</evidence>
<dbReference type="Proteomes" id="UP000728647">
    <property type="component" value="Unassembled WGS sequence"/>
</dbReference>
<dbReference type="OrthoDB" id="137725at2157"/>
<dbReference type="AlphaFoldDB" id="A0A8J8GM48"/>
<dbReference type="SUPFAM" id="SSF89392">
    <property type="entry name" value="Prokaryotic lipoproteins and lipoprotein localization factors"/>
    <property type="match status" value="1"/>
</dbReference>
<dbReference type="EMBL" id="JABURA010000001">
    <property type="protein sequence ID" value="NUB91695.1"/>
    <property type="molecule type" value="Genomic_DNA"/>
</dbReference>
<dbReference type="PANTHER" id="PTHR37507:SF2">
    <property type="entry name" value="SPORULATION PROTEIN YDCC"/>
    <property type="match status" value="1"/>
</dbReference>
<dbReference type="Gene3D" id="2.50.20.10">
    <property type="entry name" value="Lipoprotein localisation LolA/LolB/LppX"/>
    <property type="match status" value="1"/>
</dbReference>
<sequence>MKRRRFLAVGAGAGVSLAGCVSYSSADDGPSSEALLRDAIETRRHLNDLRARRTLSVETPSDAVERTERVVRKPPAKQRLEVLESTDPDAPVGSVTVTNREMTWEYNPEEELVDIQFHGTKVDADRTLRVLESLLENYRLGYEGTTTVDGREAHVVETRPPIEETGRRLNLVVGDTTYAIPLSTDDLEDLAVTRTICIDDEYRYPVRERNEVRDGDEIRYRLTVTYEDLAIDEGVESETFTYQPPADATVVTDGTEPEGIFDSIDEAEATVPYELPEAAIPDAYLLDRITVVERAEKYGGVTTTLWYNDPNVVARELYVVVRERGRFDPDVLEEIEIDGRTAYYRDGRIQSIFWDCDDLSYEVSSLVDGEPIREIAASIGCP</sequence>
<dbReference type="RefSeq" id="WP_174702131.1">
    <property type="nucleotide sequence ID" value="NZ_JABURA010000001.1"/>
</dbReference>
<proteinExistence type="predicted"/>
<gene>
    <name evidence="1" type="ORF">HT576_11785</name>
</gene>
<accession>A0A8J8GM48</accession>
<protein>
    <submittedName>
        <fullName evidence="1">DUF2092 domain-containing protein</fullName>
    </submittedName>
</protein>
<dbReference type="PANTHER" id="PTHR37507">
    <property type="entry name" value="SPORULATION PROTEIN YDCC"/>
    <property type="match status" value="1"/>
</dbReference>
<evidence type="ECO:0000313" key="1">
    <source>
        <dbReference type="EMBL" id="NUB91695.1"/>
    </source>
</evidence>